<evidence type="ECO:0000256" key="1">
    <source>
        <dbReference type="ARBA" id="ARBA00004604"/>
    </source>
</evidence>
<evidence type="ECO:0000259" key="8">
    <source>
        <dbReference type="Pfam" id="PF24779"/>
    </source>
</evidence>
<dbReference type="InterPro" id="IPR006984">
    <property type="entry name" value="Fcf1/UTP23"/>
</dbReference>
<comment type="similarity">
    <text evidence="6">Belongs to the UTP23/FCF1 family. UTP23 subfamily.</text>
</comment>
<comment type="subcellular location">
    <subcellularLocation>
        <location evidence="1">Nucleus</location>
        <location evidence="1">Nucleolus</location>
    </subcellularLocation>
</comment>
<evidence type="ECO:0000256" key="7">
    <source>
        <dbReference type="SAM" id="MobiDB-lite"/>
    </source>
</evidence>
<feature type="compositionally biased region" description="Basic residues" evidence="7">
    <location>
        <begin position="260"/>
        <end position="270"/>
    </location>
</feature>
<evidence type="ECO:0000256" key="6">
    <source>
        <dbReference type="ARBA" id="ARBA00038503"/>
    </source>
</evidence>
<dbReference type="OrthoDB" id="25675at2759"/>
<accession>A0A6J1CLD6</accession>
<dbReference type="PANTHER" id="PTHR12416">
    <property type="entry name" value="RRNA-PROCESSING PROTEIN UTP23 HOMOLOG"/>
    <property type="match status" value="1"/>
</dbReference>
<feature type="compositionally biased region" description="Basic and acidic residues" evidence="7">
    <location>
        <begin position="244"/>
        <end position="259"/>
    </location>
</feature>
<comment type="function">
    <text evidence="5">Involved in rRNA-processing and ribosome biogenesis.</text>
</comment>
<evidence type="ECO:0000256" key="2">
    <source>
        <dbReference type="ARBA" id="ARBA00022517"/>
    </source>
</evidence>
<dbReference type="InterPro" id="IPR029060">
    <property type="entry name" value="PIN-like_dom_sf"/>
</dbReference>
<feature type="region of interest" description="Disordered" evidence="7">
    <location>
        <begin position="183"/>
        <end position="279"/>
    </location>
</feature>
<evidence type="ECO:0000313" key="10">
    <source>
        <dbReference type="RefSeq" id="XP_022141733.1"/>
    </source>
</evidence>
<sequence>MRFKRQKRHRRVVRFYAACFGFRQPFKVLCDGTFVHHLLSNRIVPADNALAKTIGGPIKLFTTRCVLSELKALGQSYSEAFDAASRLLIARCDHERRKSAEACISDVIGESNAEHFFVATQDTDLRKKLQEIPGVPLVYGLRNALFMEQPSVLQRQFVKSSEEERLHMSELERDLLKKRKYRVETEETNEDRGLGDQNLETQAMKKRSTSNELKDKIQFKRKKAKGPNPLSCKKKKENPSQHPVSEKHKKDNDSAAESRTRKRKRSRKAKMPATTMGTP</sequence>
<protein>
    <submittedName>
        <fullName evidence="10">rRNA-processing protein UTP23 homolog</fullName>
    </submittedName>
</protein>
<dbReference type="KEGG" id="mcha:111012016"/>
<dbReference type="Pfam" id="PF24779">
    <property type="entry name" value="UTP23_sensor"/>
    <property type="match status" value="1"/>
</dbReference>
<keyword evidence="2" id="KW-0690">Ribosome biogenesis</keyword>
<evidence type="ECO:0000313" key="9">
    <source>
        <dbReference type="Proteomes" id="UP000504603"/>
    </source>
</evidence>
<feature type="domain" description="UTP23 sensor motif region" evidence="8">
    <location>
        <begin position="219"/>
        <end position="236"/>
    </location>
</feature>
<dbReference type="InterPro" id="IPR057776">
    <property type="entry name" value="UTP23_sensor"/>
</dbReference>
<dbReference type="AlphaFoldDB" id="A0A6J1CLD6"/>
<evidence type="ECO:0000256" key="3">
    <source>
        <dbReference type="ARBA" id="ARBA00022552"/>
    </source>
</evidence>
<dbReference type="Pfam" id="PF04900">
    <property type="entry name" value="Fcf1"/>
    <property type="match status" value="1"/>
</dbReference>
<evidence type="ECO:0000256" key="5">
    <source>
        <dbReference type="ARBA" id="ARBA00037300"/>
    </source>
</evidence>
<dbReference type="GeneID" id="111012016"/>
<name>A0A6J1CLD6_MOMCH</name>
<evidence type="ECO:0000256" key="4">
    <source>
        <dbReference type="ARBA" id="ARBA00023242"/>
    </source>
</evidence>
<dbReference type="GO" id="GO:0032040">
    <property type="term" value="C:small-subunit processome"/>
    <property type="evidence" value="ECO:0007669"/>
    <property type="project" value="InterPro"/>
</dbReference>
<dbReference type="FunFam" id="3.40.50.1010:FF:000006">
    <property type="entry name" value="rRNA-processing protein UTP23 homolog"/>
    <property type="match status" value="1"/>
</dbReference>
<reference evidence="10" key="1">
    <citation type="submission" date="2025-08" db="UniProtKB">
        <authorList>
            <consortium name="RefSeq"/>
        </authorList>
    </citation>
    <scope>IDENTIFICATION</scope>
    <source>
        <strain evidence="10">OHB3-1</strain>
    </source>
</reference>
<feature type="compositionally biased region" description="Basic and acidic residues" evidence="7">
    <location>
        <begin position="183"/>
        <end position="194"/>
    </location>
</feature>
<dbReference type="GO" id="GO:0006364">
    <property type="term" value="P:rRNA processing"/>
    <property type="evidence" value="ECO:0007669"/>
    <property type="project" value="UniProtKB-KW"/>
</dbReference>
<organism evidence="9 10">
    <name type="scientific">Momordica charantia</name>
    <name type="common">Bitter gourd</name>
    <name type="synonym">Balsam pear</name>
    <dbReference type="NCBI Taxonomy" id="3673"/>
    <lineage>
        <taxon>Eukaryota</taxon>
        <taxon>Viridiplantae</taxon>
        <taxon>Streptophyta</taxon>
        <taxon>Embryophyta</taxon>
        <taxon>Tracheophyta</taxon>
        <taxon>Spermatophyta</taxon>
        <taxon>Magnoliopsida</taxon>
        <taxon>eudicotyledons</taxon>
        <taxon>Gunneridae</taxon>
        <taxon>Pentapetalae</taxon>
        <taxon>rosids</taxon>
        <taxon>fabids</taxon>
        <taxon>Cucurbitales</taxon>
        <taxon>Cucurbitaceae</taxon>
        <taxon>Momordiceae</taxon>
        <taxon>Momordica</taxon>
    </lineage>
</organism>
<dbReference type="SUPFAM" id="SSF88723">
    <property type="entry name" value="PIN domain-like"/>
    <property type="match status" value="1"/>
</dbReference>
<proteinExistence type="inferred from homology"/>
<keyword evidence="3" id="KW-0698">rRNA processing</keyword>
<keyword evidence="9" id="KW-1185">Reference proteome</keyword>
<dbReference type="Gene3D" id="3.40.50.1010">
    <property type="entry name" value="5'-nuclease"/>
    <property type="match status" value="1"/>
</dbReference>
<keyword evidence="4" id="KW-0539">Nucleus</keyword>
<dbReference type="Proteomes" id="UP000504603">
    <property type="component" value="Unplaced"/>
</dbReference>
<dbReference type="CDD" id="cd08553">
    <property type="entry name" value="PIN_Fcf1-like"/>
    <property type="match status" value="1"/>
</dbReference>
<gene>
    <name evidence="10" type="primary">LOC111012016</name>
</gene>
<dbReference type="RefSeq" id="XP_022141733.1">
    <property type="nucleotide sequence ID" value="XM_022286041.1"/>
</dbReference>